<feature type="domain" description="ACT" evidence="13">
    <location>
        <begin position="147"/>
        <end position="219"/>
    </location>
</feature>
<reference evidence="14" key="1">
    <citation type="journal article" date="2021" name="PeerJ">
        <title>Extensive microbial diversity within the chicken gut microbiome revealed by metagenomics and culture.</title>
        <authorList>
            <person name="Gilroy R."/>
            <person name="Ravi A."/>
            <person name="Getino M."/>
            <person name="Pursley I."/>
            <person name="Horton D.L."/>
            <person name="Alikhan N.F."/>
            <person name="Baker D."/>
            <person name="Gharbi K."/>
            <person name="Hall N."/>
            <person name="Watson M."/>
            <person name="Adriaenssens E.M."/>
            <person name="Foster-Nyarko E."/>
            <person name="Jarju S."/>
            <person name="Secka A."/>
            <person name="Antonio M."/>
            <person name="Oren A."/>
            <person name="Chaudhuri R.R."/>
            <person name="La Ragione R."/>
            <person name="Hildebrand F."/>
            <person name="Pallen M.J."/>
        </authorList>
    </citation>
    <scope>NUCLEOTIDE SEQUENCE</scope>
    <source>
        <strain evidence="14">7318</strain>
    </source>
</reference>
<dbReference type="Gene3D" id="3.30.1330.90">
    <property type="entry name" value="D-3-phosphoglycerate dehydrogenase, domain 3"/>
    <property type="match status" value="1"/>
</dbReference>
<dbReference type="SUPFAM" id="SSF55021">
    <property type="entry name" value="ACT-like"/>
    <property type="match status" value="1"/>
</dbReference>
<sequence>MRSAFDIIGPIMIGPSSSHTAGAVRLGLMARAILAEEVKSADIKLHGSFAQTYKGHGTDRALIAGIMGFKPDDERIRDALQLATKNNIEYNFTKVNLEDAHPNTAIINLTGVSGRTISLQGASIGGGNILVSHVNDFEVNLSGKYPSLIVVHRDRPGVINGVTAALALYNINIAYMKVSRKERGAQALMNIEVDNPVPDEAIGVCSTLSGVEKVLRIDAI</sequence>
<comment type="pathway">
    <text evidence="2 11">Carbohydrate biosynthesis; gluconeogenesis.</text>
</comment>
<protein>
    <recommendedName>
        <fullName evidence="11">L-serine deaminase</fullName>
    </recommendedName>
</protein>
<evidence type="ECO:0000256" key="11">
    <source>
        <dbReference type="PIRNR" id="PIRNR036692"/>
    </source>
</evidence>
<dbReference type="InterPro" id="IPR005131">
    <property type="entry name" value="Ser_deHydtase_bsu"/>
</dbReference>
<dbReference type="PROSITE" id="PS51671">
    <property type="entry name" value="ACT"/>
    <property type="match status" value="1"/>
</dbReference>
<dbReference type="CDD" id="cd04903">
    <property type="entry name" value="ACT_LSD"/>
    <property type="match status" value="1"/>
</dbReference>
<dbReference type="EMBL" id="DYVR01000086">
    <property type="protein sequence ID" value="HJF84655.1"/>
    <property type="molecule type" value="Genomic_DNA"/>
</dbReference>
<keyword evidence="6 11" id="KW-0479">Metal-binding</keyword>
<evidence type="ECO:0000256" key="1">
    <source>
        <dbReference type="ARBA" id="ARBA00001966"/>
    </source>
</evidence>
<reference evidence="14" key="2">
    <citation type="submission" date="2021-09" db="EMBL/GenBank/DDBJ databases">
        <authorList>
            <person name="Gilroy R."/>
        </authorList>
    </citation>
    <scope>NUCLEOTIDE SEQUENCE</scope>
    <source>
        <strain evidence="14">7318</strain>
    </source>
</reference>
<evidence type="ECO:0000256" key="2">
    <source>
        <dbReference type="ARBA" id="ARBA00004742"/>
    </source>
</evidence>
<dbReference type="AlphaFoldDB" id="A0A921HNR8"/>
<evidence type="ECO:0000256" key="4">
    <source>
        <dbReference type="ARBA" id="ARBA00022432"/>
    </source>
</evidence>
<name>A0A921HNR8_9FIRM</name>
<dbReference type="PANTHER" id="PTHR30182:SF12">
    <property type="entry name" value="L-SERINE DEHYDRATASE, BETA CHAIN-RELATED"/>
    <property type="match status" value="1"/>
</dbReference>
<dbReference type="GO" id="GO:0046872">
    <property type="term" value="F:metal ion binding"/>
    <property type="evidence" value="ECO:0007669"/>
    <property type="project" value="UniProtKB-UniRule"/>
</dbReference>
<evidence type="ECO:0000256" key="9">
    <source>
        <dbReference type="ARBA" id="ARBA00023239"/>
    </source>
</evidence>
<evidence type="ECO:0000259" key="13">
    <source>
        <dbReference type="PROSITE" id="PS51671"/>
    </source>
</evidence>
<evidence type="ECO:0000313" key="14">
    <source>
        <dbReference type="EMBL" id="HJF84655.1"/>
    </source>
</evidence>
<dbReference type="InterPro" id="IPR045865">
    <property type="entry name" value="ACT-like_dom_sf"/>
</dbReference>
<evidence type="ECO:0000256" key="3">
    <source>
        <dbReference type="ARBA" id="ARBA00008636"/>
    </source>
</evidence>
<dbReference type="NCBIfam" id="TIGR00719">
    <property type="entry name" value="sda_beta"/>
    <property type="match status" value="1"/>
</dbReference>
<comment type="similarity">
    <text evidence="3 11 12">Belongs to the iron-sulfur dependent L-serine dehydratase family.</text>
</comment>
<accession>A0A921HNR8</accession>
<dbReference type="Pfam" id="PF01842">
    <property type="entry name" value="ACT"/>
    <property type="match status" value="1"/>
</dbReference>
<keyword evidence="5 11" id="KW-0004">4Fe-4S</keyword>
<evidence type="ECO:0000256" key="8">
    <source>
        <dbReference type="ARBA" id="ARBA00023014"/>
    </source>
</evidence>
<proteinExistence type="inferred from homology"/>
<dbReference type="PIRSF" id="PIRSF036692">
    <property type="entry name" value="SDH_B"/>
    <property type="match status" value="1"/>
</dbReference>
<comment type="catalytic activity">
    <reaction evidence="10 11 12">
        <text>L-serine = pyruvate + NH4(+)</text>
        <dbReference type="Rhea" id="RHEA:19169"/>
        <dbReference type="ChEBI" id="CHEBI:15361"/>
        <dbReference type="ChEBI" id="CHEBI:28938"/>
        <dbReference type="ChEBI" id="CHEBI:33384"/>
        <dbReference type="EC" id="4.3.1.17"/>
    </reaction>
</comment>
<evidence type="ECO:0000256" key="7">
    <source>
        <dbReference type="ARBA" id="ARBA00023004"/>
    </source>
</evidence>
<comment type="caution">
    <text evidence="14">The sequence shown here is derived from an EMBL/GenBank/DDBJ whole genome shotgun (WGS) entry which is preliminary data.</text>
</comment>
<dbReference type="PANTHER" id="PTHR30182">
    <property type="entry name" value="L-SERINE DEHYDRATASE"/>
    <property type="match status" value="1"/>
</dbReference>
<evidence type="ECO:0000313" key="15">
    <source>
        <dbReference type="Proteomes" id="UP000780768"/>
    </source>
</evidence>
<dbReference type="InterPro" id="IPR029009">
    <property type="entry name" value="ASB_dom_sf"/>
</dbReference>
<keyword evidence="9 11" id="KW-0456">Lyase</keyword>
<dbReference type="SUPFAM" id="SSF143548">
    <property type="entry name" value="Serine metabolism enzymes domain"/>
    <property type="match status" value="1"/>
</dbReference>
<dbReference type="Proteomes" id="UP000780768">
    <property type="component" value="Unassembled WGS sequence"/>
</dbReference>
<dbReference type="InterPro" id="IPR002912">
    <property type="entry name" value="ACT_dom"/>
</dbReference>
<keyword evidence="7 11" id="KW-0408">Iron</keyword>
<gene>
    <name evidence="14" type="primary">sdaAB</name>
    <name evidence="14" type="ORF">K8V65_03205</name>
</gene>
<dbReference type="GO" id="GO:0006094">
    <property type="term" value="P:gluconeogenesis"/>
    <property type="evidence" value="ECO:0007669"/>
    <property type="project" value="UniProtKB-UniRule"/>
</dbReference>
<comment type="cofactor">
    <cofactor evidence="1 12">
        <name>[4Fe-4S] cluster</name>
        <dbReference type="ChEBI" id="CHEBI:49883"/>
    </cofactor>
</comment>
<dbReference type="Pfam" id="PF03315">
    <property type="entry name" value="SDH_beta"/>
    <property type="match status" value="1"/>
</dbReference>
<keyword evidence="4 11" id="KW-0312">Gluconeogenesis</keyword>
<evidence type="ECO:0000256" key="10">
    <source>
        <dbReference type="ARBA" id="ARBA00049406"/>
    </source>
</evidence>
<dbReference type="InterPro" id="IPR051318">
    <property type="entry name" value="Fe-S_L-Ser"/>
</dbReference>
<keyword evidence="8 11" id="KW-0411">Iron-sulfur</keyword>
<evidence type="ECO:0000256" key="6">
    <source>
        <dbReference type="ARBA" id="ARBA00022723"/>
    </source>
</evidence>
<dbReference type="InterPro" id="IPR004643">
    <property type="entry name" value="Fe-S_L-Ser_bsu"/>
</dbReference>
<evidence type="ECO:0000256" key="5">
    <source>
        <dbReference type="ARBA" id="ARBA00022485"/>
    </source>
</evidence>
<dbReference type="GO" id="GO:0003941">
    <property type="term" value="F:L-serine ammonia-lyase activity"/>
    <property type="evidence" value="ECO:0007669"/>
    <property type="project" value="UniProtKB-UniRule"/>
</dbReference>
<evidence type="ECO:0000256" key="12">
    <source>
        <dbReference type="RuleBase" id="RU366059"/>
    </source>
</evidence>
<dbReference type="Gene3D" id="3.30.70.260">
    <property type="match status" value="1"/>
</dbReference>
<dbReference type="GO" id="GO:0051539">
    <property type="term" value="F:4 iron, 4 sulfur cluster binding"/>
    <property type="evidence" value="ECO:0007669"/>
    <property type="project" value="UniProtKB-UniRule"/>
</dbReference>
<organism evidence="14 15">
    <name type="scientific">Megamonas hypermegale</name>
    <dbReference type="NCBI Taxonomy" id="158847"/>
    <lineage>
        <taxon>Bacteria</taxon>
        <taxon>Bacillati</taxon>
        <taxon>Bacillota</taxon>
        <taxon>Negativicutes</taxon>
        <taxon>Selenomonadales</taxon>
        <taxon>Selenomonadaceae</taxon>
        <taxon>Megamonas</taxon>
    </lineage>
</organism>